<protein>
    <submittedName>
        <fullName evidence="1">Uncharacterized protein</fullName>
    </submittedName>
</protein>
<feature type="non-terminal residue" evidence="1">
    <location>
        <position position="1"/>
    </location>
</feature>
<sequence length="115" mass="13347">GLRKVLFYQCGLFSNRAATGSMHMTIVVSNFQSVNIHDICHPKVCVRPLDILLEVNRKLEGKSPLLRFTFQKSKSLWPGPNGIIINVRLEEEKKPYDEYEKKKNIIRFKCRNTLV</sequence>
<dbReference type="AlphaFoldDB" id="U9TTB4"/>
<dbReference type="HOGENOM" id="CLU_2114794_0_0_1"/>
<proteinExistence type="predicted"/>
<reference evidence="1" key="1">
    <citation type="submission" date="2013-07" db="EMBL/GenBank/DDBJ databases">
        <title>The genome of an arbuscular mycorrhizal fungus provides insights into the evolution of the oldest plant symbiosis.</title>
        <authorList>
            <consortium name="DOE Joint Genome Institute"/>
            <person name="Tisserant E."/>
            <person name="Malbreil M."/>
            <person name="Kuo A."/>
            <person name="Kohler A."/>
            <person name="Symeonidi A."/>
            <person name="Balestrini R."/>
            <person name="Charron P."/>
            <person name="Duensing N."/>
            <person name="Frei-dit-Frey N."/>
            <person name="Gianinazzi-Pearson V."/>
            <person name="Gilbert B."/>
            <person name="Handa Y."/>
            <person name="Hijri M."/>
            <person name="Kaul R."/>
            <person name="Kawaguchi M."/>
            <person name="Krajinski F."/>
            <person name="Lammers P."/>
            <person name="Lapierre D."/>
            <person name="Masclaux F.G."/>
            <person name="Murat C."/>
            <person name="Morin E."/>
            <person name="Ndikumana S."/>
            <person name="Pagni M."/>
            <person name="Petitpierre D."/>
            <person name="Requena N."/>
            <person name="Rosikiewicz P."/>
            <person name="Riley R."/>
            <person name="Saito K."/>
            <person name="San Clemente H."/>
            <person name="Shapiro H."/>
            <person name="van Tuinen D."/>
            <person name="Becard G."/>
            <person name="Bonfante P."/>
            <person name="Paszkowski U."/>
            <person name="Shachar-Hill Y."/>
            <person name="Young J.P."/>
            <person name="Sanders I.R."/>
            <person name="Henrissat B."/>
            <person name="Rensing S.A."/>
            <person name="Grigoriev I.V."/>
            <person name="Corradi N."/>
            <person name="Roux C."/>
            <person name="Martin F."/>
        </authorList>
    </citation>
    <scope>NUCLEOTIDE SEQUENCE</scope>
    <source>
        <strain evidence="1">DAOM 197198</strain>
    </source>
</reference>
<name>U9TTB4_RHIID</name>
<organism evidence="1">
    <name type="scientific">Rhizophagus irregularis (strain DAOM 181602 / DAOM 197198 / MUCL 43194)</name>
    <name type="common">Arbuscular mycorrhizal fungus</name>
    <name type="synonym">Glomus intraradices</name>
    <dbReference type="NCBI Taxonomy" id="747089"/>
    <lineage>
        <taxon>Eukaryota</taxon>
        <taxon>Fungi</taxon>
        <taxon>Fungi incertae sedis</taxon>
        <taxon>Mucoromycota</taxon>
        <taxon>Glomeromycotina</taxon>
        <taxon>Glomeromycetes</taxon>
        <taxon>Glomerales</taxon>
        <taxon>Glomeraceae</taxon>
        <taxon>Rhizophagus</taxon>
    </lineage>
</organism>
<accession>U9TTB4</accession>
<dbReference type="EMBL" id="KI291441">
    <property type="protein sequence ID" value="ESA06581.1"/>
    <property type="molecule type" value="Genomic_DNA"/>
</dbReference>
<gene>
    <name evidence="1" type="ORF">GLOINDRAFT_99211</name>
</gene>
<evidence type="ECO:0000313" key="1">
    <source>
        <dbReference type="EMBL" id="ESA06581.1"/>
    </source>
</evidence>